<protein>
    <recommendedName>
        <fullName evidence="3">Nucleoside triphosphate pyrophosphatase</fullName>
        <ecNumber evidence="3">3.6.1.9</ecNumber>
    </recommendedName>
    <alternativeName>
        <fullName evidence="3">Nucleotide pyrophosphatase</fullName>
        <shortName evidence="3">Nucleotide PPase</shortName>
    </alternativeName>
</protein>
<keyword evidence="5" id="KW-1185">Reference proteome</keyword>
<gene>
    <name evidence="4" type="ORF">CDOO_03515</name>
</gene>
<dbReference type="Proteomes" id="UP000029914">
    <property type="component" value="Chromosome"/>
</dbReference>
<name>A0A097IE64_9CORY</name>
<evidence type="ECO:0000256" key="1">
    <source>
        <dbReference type="ARBA" id="ARBA00001968"/>
    </source>
</evidence>
<dbReference type="Gene3D" id="3.90.950.10">
    <property type="match status" value="1"/>
</dbReference>
<dbReference type="AlphaFoldDB" id="A0A097IE64"/>
<dbReference type="HOGENOM" id="CLU_040416_1_2_11"/>
<evidence type="ECO:0000313" key="4">
    <source>
        <dbReference type="EMBL" id="AIT60419.1"/>
    </source>
</evidence>
<dbReference type="NCBIfam" id="TIGR00172">
    <property type="entry name" value="maf"/>
    <property type="match status" value="1"/>
</dbReference>
<dbReference type="EC" id="3.6.1.9" evidence="3"/>
<dbReference type="HAMAP" id="MF_00528">
    <property type="entry name" value="Maf"/>
    <property type="match status" value="1"/>
</dbReference>
<comment type="catalytic activity">
    <reaction evidence="3">
        <text>a ribonucleoside 5'-triphosphate + H2O = a ribonucleoside 5'-phosphate + diphosphate + H(+)</text>
        <dbReference type="Rhea" id="RHEA:23996"/>
        <dbReference type="ChEBI" id="CHEBI:15377"/>
        <dbReference type="ChEBI" id="CHEBI:15378"/>
        <dbReference type="ChEBI" id="CHEBI:33019"/>
        <dbReference type="ChEBI" id="CHEBI:58043"/>
        <dbReference type="ChEBI" id="CHEBI:61557"/>
        <dbReference type="EC" id="3.6.1.9"/>
    </reaction>
</comment>
<dbReference type="GO" id="GO:0009117">
    <property type="term" value="P:nucleotide metabolic process"/>
    <property type="evidence" value="ECO:0007669"/>
    <property type="project" value="UniProtKB-KW"/>
</dbReference>
<dbReference type="InterPro" id="IPR003697">
    <property type="entry name" value="Maf-like"/>
</dbReference>
<dbReference type="GO" id="GO:0047429">
    <property type="term" value="F:nucleoside triphosphate diphosphatase activity"/>
    <property type="evidence" value="ECO:0007669"/>
    <property type="project" value="UniProtKB-EC"/>
</dbReference>
<feature type="active site" description="Proton acceptor" evidence="3">
    <location>
        <position position="71"/>
    </location>
</feature>
<comment type="catalytic activity">
    <reaction evidence="3">
        <text>a 2'-deoxyribonucleoside 5'-triphosphate + H2O = a 2'-deoxyribonucleoside 5'-phosphate + diphosphate + H(+)</text>
        <dbReference type="Rhea" id="RHEA:44644"/>
        <dbReference type="ChEBI" id="CHEBI:15377"/>
        <dbReference type="ChEBI" id="CHEBI:15378"/>
        <dbReference type="ChEBI" id="CHEBI:33019"/>
        <dbReference type="ChEBI" id="CHEBI:61560"/>
        <dbReference type="ChEBI" id="CHEBI:65317"/>
        <dbReference type="EC" id="3.6.1.9"/>
    </reaction>
</comment>
<keyword evidence="3" id="KW-0963">Cytoplasm</keyword>
<proteinExistence type="inferred from homology"/>
<comment type="cofactor">
    <cofactor evidence="1 3">
        <name>a divalent metal cation</name>
        <dbReference type="ChEBI" id="CHEBI:60240"/>
    </cofactor>
</comment>
<dbReference type="Pfam" id="PF02545">
    <property type="entry name" value="Maf"/>
    <property type="match status" value="1"/>
</dbReference>
<reference evidence="4 5" key="1">
    <citation type="submission" date="2013-09" db="EMBL/GenBank/DDBJ databases">
        <title>Complete genome sequence of Corynebacterium doosanense CAU 212(T) (=DSM 45436(T)), isolated from activated sludge.</title>
        <authorList>
            <person name="Schaffert L."/>
            <person name="Albersmeier A."/>
            <person name="Kalinowski J."/>
            <person name="Ruckert C."/>
        </authorList>
    </citation>
    <scope>NUCLEOTIDE SEQUENCE [LARGE SCALE GENOMIC DNA]</scope>
    <source>
        <strain evidence="4 5">CAU 212</strain>
    </source>
</reference>
<dbReference type="KEGG" id="cdo:CDOO_03515"/>
<evidence type="ECO:0000256" key="3">
    <source>
        <dbReference type="HAMAP-Rule" id="MF_00528"/>
    </source>
</evidence>
<dbReference type="STRING" id="558173.CDOO_03515"/>
<dbReference type="eggNOG" id="COG0424">
    <property type="taxonomic scope" value="Bacteria"/>
</dbReference>
<accession>A0A097IE64</accession>
<sequence length="212" mass="22659">MPRIVLASQSPSRLAILRSAGVEPVVRPAHVDERAIEAAHTDPRETVQALAVAKAAAISPDFPDDVVIGCDSLLLIDGHLQGKPHTPEATVDRWHQQAGRSAELLTGHCITFRGESFVDTGATRIDFAAASDNDIEAYTRTGEPLECAGAFTLEALGGWFIDRIEGDPSSVIGLSLPLVRRALYSFGLDVSDFWGRDAGGADAGIDRRDALF</sequence>
<dbReference type="InterPro" id="IPR029001">
    <property type="entry name" value="ITPase-like_fam"/>
</dbReference>
<dbReference type="RefSeq" id="WP_018021157.1">
    <property type="nucleotide sequence ID" value="NZ_AQUX01000002.1"/>
</dbReference>
<dbReference type="OrthoDB" id="3527985at2"/>
<dbReference type="SUPFAM" id="SSF52972">
    <property type="entry name" value="ITPase-like"/>
    <property type="match status" value="1"/>
</dbReference>
<comment type="caution">
    <text evidence="3">Lacks conserved residue(s) required for the propagation of feature annotation.</text>
</comment>
<comment type="subcellular location">
    <subcellularLocation>
        <location evidence="3">Cytoplasm</location>
    </subcellularLocation>
</comment>
<dbReference type="PANTHER" id="PTHR43213">
    <property type="entry name" value="BIFUNCTIONAL DTTP/UTP PYROPHOSPHATASE/METHYLTRANSFERASE PROTEIN-RELATED"/>
    <property type="match status" value="1"/>
</dbReference>
<comment type="function">
    <text evidence="3">Nucleoside triphosphate pyrophosphatase. May have a dual role in cell division arrest and in preventing the incorporation of modified nucleotides into cellular nucleic acids.</text>
</comment>
<dbReference type="EMBL" id="CP006764">
    <property type="protein sequence ID" value="AIT60419.1"/>
    <property type="molecule type" value="Genomic_DNA"/>
</dbReference>
<evidence type="ECO:0000256" key="2">
    <source>
        <dbReference type="ARBA" id="ARBA00022801"/>
    </source>
</evidence>
<organism evidence="4 5">
    <name type="scientific">Corynebacterium doosanense CAU 212 = DSM 45436</name>
    <dbReference type="NCBI Taxonomy" id="558173"/>
    <lineage>
        <taxon>Bacteria</taxon>
        <taxon>Bacillati</taxon>
        <taxon>Actinomycetota</taxon>
        <taxon>Actinomycetes</taxon>
        <taxon>Mycobacteriales</taxon>
        <taxon>Corynebacteriaceae</taxon>
        <taxon>Corynebacterium</taxon>
    </lineage>
</organism>
<keyword evidence="2 3" id="KW-0378">Hydrolase</keyword>
<dbReference type="CDD" id="cd00555">
    <property type="entry name" value="Maf"/>
    <property type="match status" value="1"/>
</dbReference>
<dbReference type="PANTHER" id="PTHR43213:SF5">
    <property type="entry name" value="BIFUNCTIONAL DTTP_UTP PYROPHOSPHATASE_METHYLTRANSFERASE PROTEIN-RELATED"/>
    <property type="match status" value="1"/>
</dbReference>
<dbReference type="GO" id="GO:0005737">
    <property type="term" value="C:cytoplasm"/>
    <property type="evidence" value="ECO:0007669"/>
    <property type="project" value="UniProtKB-SubCell"/>
</dbReference>
<keyword evidence="3" id="KW-0546">Nucleotide metabolism</keyword>
<comment type="similarity">
    <text evidence="3">Belongs to the Maf family.</text>
</comment>
<evidence type="ECO:0000313" key="5">
    <source>
        <dbReference type="Proteomes" id="UP000029914"/>
    </source>
</evidence>
<dbReference type="PIRSF" id="PIRSF006305">
    <property type="entry name" value="Maf"/>
    <property type="match status" value="1"/>
</dbReference>